<evidence type="ECO:0000313" key="1">
    <source>
        <dbReference type="EMBL" id="QQV75744.1"/>
    </source>
</evidence>
<organism evidence="1 2">
    <name type="scientific">Rickettsia tillamookensis</name>
    <dbReference type="NCBI Taxonomy" id="2761623"/>
    <lineage>
        <taxon>Bacteria</taxon>
        <taxon>Pseudomonadati</taxon>
        <taxon>Pseudomonadota</taxon>
        <taxon>Alphaproteobacteria</taxon>
        <taxon>Rickettsiales</taxon>
        <taxon>Rickettsiaceae</taxon>
        <taxon>Rickettsieae</taxon>
        <taxon>Rickettsia</taxon>
        <taxon>spotted fever group</taxon>
    </lineage>
</organism>
<reference evidence="1 2" key="1">
    <citation type="journal article" date="2021" name="Int. J. Syst. Evol. Microbiol.">
        <title>Characterization of a novel transitional group Rickettsia species (Rickettsia tillamookensis sp. nov.) from the western black-legged tick, Ixodes pacificus.</title>
        <authorList>
            <person name="Gauthier D.T."/>
            <person name="Karpathy S.E."/>
            <person name="Grizzard S.L."/>
            <person name="Batra D."/>
            <person name="Rowe L.A."/>
            <person name="Paddock C.D."/>
        </authorList>
    </citation>
    <scope>NUCLEOTIDE SEQUENCE [LARGE SCALE GENOMIC DNA]</scope>
    <source>
        <strain evidence="1 2">Tillamook 23</strain>
    </source>
</reference>
<gene>
    <name evidence="1" type="ORF">H6P87_01309</name>
</gene>
<sequence length="719" mass="82533">MKVTFNSIEKIYNLLTTTDWIDAWRNRYDTGKRLEKLETKLKGTSDPKVKVKLENAITNLKENAKSNPMDLGKARISQNDAEILLANIHLLYKEGFNKKSTDTLKELLENNFDQLNTNDVFEKIHKQYLSKNTRLKKINEGLCKEVLPYCQIIADLYTENGGLNSLEMAKKLSTYFGNLEDIKNYLKTVNYDTKETIELSFQFNLPQKLSPETLEFFQTLNKSGRDSLYIFSNAHLLEKTEEFQKILKENKPEQKTKNDLKALVNQVTEIVIKEFYKYNEEELSEENKLHAKNLANFSLKGKLDDNSFQKALTFIKEDKLKKEDYMPDINFDIEVKGKKYNFSKLPADDMRGFMLGKFSNSCQSIGSDSERCVLDGMSKANAGFYIITDDKGNIKAQSYAWLAREEKENEKATSMVLDSFEHLGEEDKLLFVPIINKLREALQEQALNLYVGCGGQTPKLEINTIPHPKPMEQDLYIYGDAKNVYPITREVPTIELNLGKNTNNLVNQYSTIEELKTDSKLLQQIIISKQINRELTEEEIWLLNIGCTFEQISNMGNDKQEFFFYNNPYIEILVNAGLSIKELLDMGAEQQEFFIDHSLQVNTLVDVGVSIKELLAMEAGQQELVIKNDHNIKSLVEFGVSMKELLTMEKEQQELVIKNGLQVTILADAGLSMKELLAMEKEQQELFIENSLKVTILANTSVSCTRITCYGNRSARIIY</sequence>
<keyword evidence="2" id="KW-1185">Reference proteome</keyword>
<protein>
    <submittedName>
        <fullName evidence="1">Uncharacterized protein</fullName>
    </submittedName>
</protein>
<accession>A0A9E6SR42</accession>
<dbReference type="EMBL" id="CP060138">
    <property type="protein sequence ID" value="QQV75744.1"/>
    <property type="molecule type" value="Genomic_DNA"/>
</dbReference>
<proteinExistence type="predicted"/>
<dbReference type="Proteomes" id="UP000595296">
    <property type="component" value="Chromosome"/>
</dbReference>
<name>A0A9E6SR42_9RICK</name>
<evidence type="ECO:0000313" key="2">
    <source>
        <dbReference type="Proteomes" id="UP000595296"/>
    </source>
</evidence>